<dbReference type="RefSeq" id="WP_220561756.1">
    <property type="nucleotide sequence ID" value="NZ_CP074133.1"/>
</dbReference>
<dbReference type="SUPFAM" id="SSF52540">
    <property type="entry name" value="P-loop containing nucleoside triphosphate hydrolases"/>
    <property type="match status" value="1"/>
</dbReference>
<reference evidence="1 2" key="1">
    <citation type="submission" date="2021-05" db="EMBL/GenBank/DDBJ databases">
        <title>Direct Submission.</title>
        <authorList>
            <person name="Li K."/>
            <person name="Gao J."/>
        </authorList>
    </citation>
    <scope>NUCLEOTIDE SEQUENCE [LARGE SCALE GENOMIC DNA]</scope>
    <source>
        <strain evidence="1 2">Mg02</strain>
    </source>
</reference>
<gene>
    <name evidence="1" type="ORF">KGD84_18810</name>
</gene>
<proteinExistence type="predicted"/>
<evidence type="ECO:0008006" key="3">
    <source>
        <dbReference type="Google" id="ProtNLM"/>
    </source>
</evidence>
<accession>A0ABX8BFL5</accession>
<dbReference type="Proteomes" id="UP000676079">
    <property type="component" value="Chromosome"/>
</dbReference>
<dbReference type="EMBL" id="CP074133">
    <property type="protein sequence ID" value="QUX20560.1"/>
    <property type="molecule type" value="Genomic_DNA"/>
</dbReference>
<name>A0ABX8BFL5_9ACTN</name>
<evidence type="ECO:0000313" key="1">
    <source>
        <dbReference type="EMBL" id="QUX20560.1"/>
    </source>
</evidence>
<dbReference type="InterPro" id="IPR027417">
    <property type="entry name" value="P-loop_NTPase"/>
</dbReference>
<protein>
    <recommendedName>
        <fullName evidence="3">CpsD/CapB family tyrosine-protein kinase</fullName>
    </recommendedName>
</protein>
<organism evidence="1 2">
    <name type="scientific">Nocardiopsis changdeensis</name>
    <dbReference type="NCBI Taxonomy" id="2831969"/>
    <lineage>
        <taxon>Bacteria</taxon>
        <taxon>Bacillati</taxon>
        <taxon>Actinomycetota</taxon>
        <taxon>Actinomycetes</taxon>
        <taxon>Streptosporangiales</taxon>
        <taxon>Nocardiopsidaceae</taxon>
        <taxon>Nocardiopsis</taxon>
    </lineage>
</organism>
<sequence>MIIAVCSLSGAPGVTTLATALAAIWPAGPLTVPVLVEADVSGGDLAVWHRIEGRPGLVSLVASVRSAADLIQVRQNGVRRALLGHTAELPGGLRVLTAPATPHEATPVVDVLAHRRAVLDGGVTVLDLGRVMPGTAGARLLAHADAAVVTVDGDDPAQLHRVARCRDILDALTEKGAVVGLAVRGNRFTSIEIETTTGHRVWAHLPHDPTGAGYLRGERTGPRGPRERFAAWSHTRRDPDAVTWMPLLAAAQQLADRIDDLCADTTAARTAALIEAGAA</sequence>
<keyword evidence="2" id="KW-1185">Reference proteome</keyword>
<evidence type="ECO:0000313" key="2">
    <source>
        <dbReference type="Proteomes" id="UP000676079"/>
    </source>
</evidence>
<dbReference type="Gene3D" id="3.40.50.300">
    <property type="entry name" value="P-loop containing nucleotide triphosphate hydrolases"/>
    <property type="match status" value="1"/>
</dbReference>